<evidence type="ECO:0000313" key="3">
    <source>
        <dbReference type="EMBL" id="XBH03049.1"/>
    </source>
</evidence>
<dbReference type="EMBL" id="CP155447">
    <property type="protein sequence ID" value="XBH03049.1"/>
    <property type="molecule type" value="Genomic_DNA"/>
</dbReference>
<reference evidence="3" key="1">
    <citation type="submission" date="2024-05" db="EMBL/GenBank/DDBJ databases">
        <title>Planctomycetes of the genus Singulisphaera possess chitinolytic capabilities.</title>
        <authorList>
            <person name="Ivanova A."/>
        </authorList>
    </citation>
    <scope>NUCLEOTIDE SEQUENCE</scope>
    <source>
        <strain evidence="3">Ch08T</strain>
    </source>
</reference>
<accession>A0AAU7CCJ7</accession>
<dbReference type="RefSeq" id="WP_406695789.1">
    <property type="nucleotide sequence ID" value="NZ_CP155447.1"/>
</dbReference>
<feature type="transmembrane region" description="Helical" evidence="2">
    <location>
        <begin position="140"/>
        <end position="160"/>
    </location>
</feature>
<feature type="region of interest" description="Disordered" evidence="1">
    <location>
        <begin position="291"/>
        <end position="354"/>
    </location>
</feature>
<organism evidence="3">
    <name type="scientific">Singulisphaera sp. Ch08</name>
    <dbReference type="NCBI Taxonomy" id="3120278"/>
    <lineage>
        <taxon>Bacteria</taxon>
        <taxon>Pseudomonadati</taxon>
        <taxon>Planctomycetota</taxon>
        <taxon>Planctomycetia</taxon>
        <taxon>Isosphaerales</taxon>
        <taxon>Isosphaeraceae</taxon>
        <taxon>Singulisphaera</taxon>
    </lineage>
</organism>
<proteinExistence type="predicted"/>
<evidence type="ECO:0000256" key="1">
    <source>
        <dbReference type="SAM" id="MobiDB-lite"/>
    </source>
</evidence>
<sequence>MNELEQPIGRVWRRMRFQRFLSALVWCWGAALLVVAVAIAVEKFANRPLPGADWVPFAIAGGAGLVVAALIALLSGPSRVDAAVAIDRVFHLNERLSTALTLPESLKATPAGQALLADTIRHVGNLDINVEFAPTLPRTAWVPLIPAALALGLLFVEPLLQKTALAKPSDAIEKKLVVDQTKALGKKIASQRKELDKGKFAEAEKLLAEIEKAAEDLAKAPPAQKDKALVELNKLTDAVKDRQKKLGSPEQIDRQLQQLKQMASSGPADDFARDLAKGEFQKAADELKKLQEKLKPGKMTESDKKELREQLKEMSKQLEKLANLDQRKQQLEEARKNGGLSEGQFKQEMAKLEEQAKSLQQLQKLASKLGEAGEQLQKGDLEKAAAAMGVSQKQLSEMASQLQELESLDGALADLQEAKNGMAGDQANQLGDSLSNMMGMGDGNRRGMGSGMGRGRGQGDRPEAPDDTNTYTAQVKQQIGKGKAVLKGYGPSGNPLKGQSVIDIQAEMATTEGLSAEALTNQKVPKNIEKHIRGYFDQINKGR</sequence>
<feature type="transmembrane region" description="Helical" evidence="2">
    <location>
        <begin position="20"/>
        <end position="42"/>
    </location>
</feature>
<gene>
    <name evidence="3" type="ORF">V5E97_32795</name>
</gene>
<feature type="region of interest" description="Disordered" evidence="1">
    <location>
        <begin position="424"/>
        <end position="473"/>
    </location>
</feature>
<keyword evidence="2" id="KW-0812">Transmembrane</keyword>
<dbReference type="AlphaFoldDB" id="A0AAU7CCJ7"/>
<evidence type="ECO:0000256" key="2">
    <source>
        <dbReference type="SAM" id="Phobius"/>
    </source>
</evidence>
<feature type="compositionally biased region" description="Basic and acidic residues" evidence="1">
    <location>
        <begin position="291"/>
        <end position="319"/>
    </location>
</feature>
<feature type="compositionally biased region" description="Basic and acidic residues" evidence="1">
    <location>
        <begin position="325"/>
        <end position="336"/>
    </location>
</feature>
<name>A0AAU7CCJ7_9BACT</name>
<keyword evidence="2" id="KW-1133">Transmembrane helix</keyword>
<feature type="transmembrane region" description="Helical" evidence="2">
    <location>
        <begin position="54"/>
        <end position="74"/>
    </location>
</feature>
<keyword evidence="2" id="KW-0472">Membrane</keyword>
<protein>
    <recommendedName>
        <fullName evidence="4">Chromosome partition protein Smc</fullName>
    </recommendedName>
</protein>
<evidence type="ECO:0008006" key="4">
    <source>
        <dbReference type="Google" id="ProtNLM"/>
    </source>
</evidence>
<feature type="compositionally biased region" description="Gly residues" evidence="1">
    <location>
        <begin position="440"/>
        <end position="456"/>
    </location>
</feature>